<dbReference type="InterPro" id="IPR036397">
    <property type="entry name" value="RNaseH_sf"/>
</dbReference>
<comment type="caution">
    <text evidence="3">The sequence shown here is derived from an EMBL/GenBank/DDBJ whole genome shotgun (WGS) entry which is preliminary data.</text>
</comment>
<dbReference type="InterPro" id="IPR048020">
    <property type="entry name" value="Transpos_IS3"/>
</dbReference>
<reference evidence="3 4" key="1">
    <citation type="submission" date="2019-06" db="EMBL/GenBank/DDBJ databases">
        <title>Whole genome shotgun sequence of Glutamicibacter uratoxydans NBRC 15515.</title>
        <authorList>
            <person name="Hosoyama A."/>
            <person name="Uohara A."/>
            <person name="Ohji S."/>
            <person name="Ichikawa N."/>
        </authorList>
    </citation>
    <scope>NUCLEOTIDE SEQUENCE [LARGE SCALE GENOMIC DNA]</scope>
    <source>
        <strain evidence="3 4">NBRC 15515</strain>
    </source>
</reference>
<dbReference type="PANTHER" id="PTHR46889">
    <property type="entry name" value="TRANSPOSASE INSF FOR INSERTION SEQUENCE IS3B-RELATED"/>
    <property type="match status" value="1"/>
</dbReference>
<dbReference type="PANTHER" id="PTHR46889:SF4">
    <property type="entry name" value="TRANSPOSASE INSO FOR INSERTION SEQUENCE ELEMENT IS911B-RELATED"/>
    <property type="match status" value="1"/>
</dbReference>
<feature type="domain" description="Integrase catalytic" evidence="2">
    <location>
        <begin position="73"/>
        <end position="235"/>
    </location>
</feature>
<accession>A0A4Y4DTN8</accession>
<comment type="function">
    <text evidence="1">Involved in the transposition of the insertion sequence.</text>
</comment>
<dbReference type="AlphaFoldDB" id="A0A4Y4DTN8"/>
<evidence type="ECO:0000313" key="3">
    <source>
        <dbReference type="EMBL" id="GED07997.1"/>
    </source>
</evidence>
<dbReference type="GO" id="GO:0003676">
    <property type="term" value="F:nucleic acid binding"/>
    <property type="evidence" value="ECO:0007669"/>
    <property type="project" value="InterPro"/>
</dbReference>
<protein>
    <submittedName>
        <fullName evidence="3">Transposase</fullName>
    </submittedName>
</protein>
<dbReference type="Pfam" id="PF13333">
    <property type="entry name" value="rve_2"/>
    <property type="match status" value="1"/>
</dbReference>
<dbReference type="Pfam" id="PF00665">
    <property type="entry name" value="rve"/>
    <property type="match status" value="1"/>
</dbReference>
<organism evidence="3 4">
    <name type="scientific">Glutamicibacter uratoxydans</name>
    <name type="common">Arthrobacter uratoxydans</name>
    <dbReference type="NCBI Taxonomy" id="43667"/>
    <lineage>
        <taxon>Bacteria</taxon>
        <taxon>Bacillati</taxon>
        <taxon>Actinomycetota</taxon>
        <taxon>Actinomycetes</taxon>
        <taxon>Micrococcales</taxon>
        <taxon>Micrococcaceae</taxon>
        <taxon>Glutamicibacter</taxon>
    </lineage>
</organism>
<dbReference type="SUPFAM" id="SSF53098">
    <property type="entry name" value="Ribonuclease H-like"/>
    <property type="match status" value="1"/>
</dbReference>
<gene>
    <name evidence="3" type="primary">tnpB</name>
    <name evidence="3" type="ORF">AUR04nite_35290</name>
</gene>
<dbReference type="InterPro" id="IPR012337">
    <property type="entry name" value="RNaseH-like_sf"/>
</dbReference>
<evidence type="ECO:0000259" key="2">
    <source>
        <dbReference type="PROSITE" id="PS50994"/>
    </source>
</evidence>
<dbReference type="InterPro" id="IPR025948">
    <property type="entry name" value="HTH-like_dom"/>
</dbReference>
<dbReference type="GO" id="GO:0015074">
    <property type="term" value="P:DNA integration"/>
    <property type="evidence" value="ECO:0007669"/>
    <property type="project" value="InterPro"/>
</dbReference>
<dbReference type="PROSITE" id="PS50994">
    <property type="entry name" value="INTEGRASE"/>
    <property type="match status" value="1"/>
</dbReference>
<name>A0A4Y4DTN8_GLUUR</name>
<dbReference type="Proteomes" id="UP000316612">
    <property type="component" value="Unassembled WGS sequence"/>
</dbReference>
<proteinExistence type="predicted"/>
<evidence type="ECO:0000313" key="4">
    <source>
        <dbReference type="Proteomes" id="UP000316612"/>
    </source>
</evidence>
<dbReference type="Pfam" id="PF13276">
    <property type="entry name" value="HTH_21"/>
    <property type="match status" value="1"/>
</dbReference>
<dbReference type="InterPro" id="IPR050900">
    <property type="entry name" value="Transposase_IS3/IS150/IS904"/>
</dbReference>
<keyword evidence="4" id="KW-1185">Reference proteome</keyword>
<dbReference type="Gene3D" id="3.30.420.10">
    <property type="entry name" value="Ribonuclease H-like superfamily/Ribonuclease H"/>
    <property type="match status" value="1"/>
</dbReference>
<evidence type="ECO:0000256" key="1">
    <source>
        <dbReference type="ARBA" id="ARBA00002286"/>
    </source>
</evidence>
<dbReference type="EMBL" id="BJNY01000043">
    <property type="protein sequence ID" value="GED07997.1"/>
    <property type="molecule type" value="Genomic_DNA"/>
</dbReference>
<dbReference type="InterPro" id="IPR001584">
    <property type="entry name" value="Integrase_cat-core"/>
</dbReference>
<dbReference type="NCBIfam" id="NF033516">
    <property type="entry name" value="transpos_IS3"/>
    <property type="match status" value="1"/>
</dbReference>
<sequence length="237" mass="27691">MVKKEFDRNHARYGYRQIRLVLLARGWKVSKKLVLKLMRQLGIASKVRRRKKYSSYQGEAGKIAENLLDRQFEVDTPDTVYASDVSEFPVTGRKLYLSPIMDLCDRSIISFTLSTSPTTAFTTESLARALGDRQFEKKLLVHTDQGFHYRHWSWRNLLAEHGAVQSMSRKGNCYDNAVMENFFGQLKTEMFYGERFESVAELAVAIEDYIAWYNMERRQERLKGMAPMEYRHYALAV</sequence>